<proteinExistence type="predicted"/>
<protein>
    <recommendedName>
        <fullName evidence="3">Secreted protein</fullName>
    </recommendedName>
</protein>
<sequence length="94" mass="9653">MFLALLHFLGPAVVWLAGPVEGGLVGAEGGVQLGGLALGGDQIGGEGVRVERGRVGGGGAHGEASGPLIYFPMRWSMAEEAHCTHIDLIQRIHA</sequence>
<accession>A0ABR4TAV6</accession>
<reference evidence="1 2" key="1">
    <citation type="submission" date="2014-04" db="EMBL/GenBank/DDBJ databases">
        <title>Draft genome sequence of the novel Streptomyces griseorubens JSD-1 playing a role in carbon and nitrogen cycle.</title>
        <authorList>
            <consortium name="Shanghai Jiao Tong University"/>
            <person name="Feng H."/>
            <person name="Sun Y."/>
            <person name="Zhi Y."/>
            <person name="Mao L."/>
            <person name="Luo Y."/>
            <person name="Wei X."/>
            <person name="Zhou P."/>
        </authorList>
    </citation>
    <scope>NUCLEOTIDE SEQUENCE [LARGE SCALE GENOMIC DNA]</scope>
    <source>
        <strain evidence="1 2">JSD-1</strain>
    </source>
</reference>
<organism evidence="1 2">
    <name type="scientific">Streptomyces griseorubens</name>
    <dbReference type="NCBI Taxonomy" id="66897"/>
    <lineage>
        <taxon>Bacteria</taxon>
        <taxon>Bacillati</taxon>
        <taxon>Actinomycetota</taxon>
        <taxon>Actinomycetes</taxon>
        <taxon>Kitasatosporales</taxon>
        <taxon>Streptomycetaceae</taxon>
        <taxon>Streptomyces</taxon>
        <taxon>Streptomyces althioticus group</taxon>
    </lineage>
</organism>
<evidence type="ECO:0000313" key="2">
    <source>
        <dbReference type="Proteomes" id="UP000027632"/>
    </source>
</evidence>
<gene>
    <name evidence="1" type="ORF">DJ64_00350</name>
</gene>
<comment type="caution">
    <text evidence="1">The sequence shown here is derived from an EMBL/GenBank/DDBJ whole genome shotgun (WGS) entry which is preliminary data.</text>
</comment>
<evidence type="ECO:0008006" key="3">
    <source>
        <dbReference type="Google" id="ProtNLM"/>
    </source>
</evidence>
<keyword evidence="2" id="KW-1185">Reference proteome</keyword>
<dbReference type="Proteomes" id="UP000027632">
    <property type="component" value="Unassembled WGS sequence"/>
</dbReference>
<dbReference type="EMBL" id="JJMG01000001">
    <property type="protein sequence ID" value="KEG44415.1"/>
    <property type="molecule type" value="Genomic_DNA"/>
</dbReference>
<name>A0ABR4TAV6_9ACTN</name>
<evidence type="ECO:0000313" key="1">
    <source>
        <dbReference type="EMBL" id="KEG44415.1"/>
    </source>
</evidence>